<dbReference type="RefSeq" id="WP_042325657.1">
    <property type="nucleotide sequence ID" value="NZ_CP066076.1"/>
</dbReference>
<dbReference type="SUPFAM" id="SSF55620">
    <property type="entry name" value="Tetrahydrobiopterin biosynthesis enzymes-like"/>
    <property type="match status" value="1"/>
</dbReference>
<dbReference type="Pfam" id="PF02152">
    <property type="entry name" value="FolB"/>
    <property type="match status" value="1"/>
</dbReference>
<gene>
    <name evidence="9" type="ORF">I6I06_22490</name>
</gene>
<dbReference type="EC" id="4.1.2.25" evidence="4"/>
<evidence type="ECO:0000256" key="3">
    <source>
        <dbReference type="ARBA" id="ARBA00005708"/>
    </source>
</evidence>
<comment type="pathway">
    <text evidence="2">Cofactor biosynthesis; tetrahydrofolate biosynthesis; 2-amino-4-hydroxy-6-hydroxymethyl-7,8-dihydropteridine diphosphate from 7,8-dihydroneopterin triphosphate: step 3/4.</text>
</comment>
<dbReference type="PANTHER" id="PTHR42844">
    <property type="entry name" value="DIHYDRONEOPTERIN ALDOLASE 1-RELATED"/>
    <property type="match status" value="1"/>
</dbReference>
<evidence type="ECO:0000256" key="5">
    <source>
        <dbReference type="ARBA" id="ARBA00022909"/>
    </source>
</evidence>
<evidence type="ECO:0000256" key="4">
    <source>
        <dbReference type="ARBA" id="ARBA00013043"/>
    </source>
</evidence>
<dbReference type="InterPro" id="IPR006156">
    <property type="entry name" value="Dihydroneopterin_aldolase"/>
</dbReference>
<keyword evidence="10" id="KW-1185">Reference proteome</keyword>
<evidence type="ECO:0000256" key="6">
    <source>
        <dbReference type="ARBA" id="ARBA00023239"/>
    </source>
</evidence>
<dbReference type="InterPro" id="IPR006157">
    <property type="entry name" value="FolB_dom"/>
</dbReference>
<sequence>MDRIDTVRLAAFPDIADAGALPERMDIVFIENFTGQTVIGIDSSELHVPQPVRMNLAIGVPAIRACTTDRIEDTINYAAVRDALLDLFASHRVRLLEALAENIAQLLIADFGAHWVRVSLAKPAKFDDVAAVGVQIERRRSDPPTNGVGVVSYASLGEGLIPN</sequence>
<feature type="domain" description="Dihydroneopterin aldolase/epimerase" evidence="8">
    <location>
        <begin position="28"/>
        <end position="138"/>
    </location>
</feature>
<evidence type="ECO:0000256" key="2">
    <source>
        <dbReference type="ARBA" id="ARBA00005013"/>
    </source>
</evidence>
<comment type="similarity">
    <text evidence="3">Belongs to the DHNA family.</text>
</comment>
<dbReference type="Gene3D" id="3.30.1130.10">
    <property type="match status" value="1"/>
</dbReference>
<protein>
    <recommendedName>
        <fullName evidence="4">dihydroneopterin aldolase</fullName>
        <ecNumber evidence="4">4.1.2.25</ecNumber>
    </recommendedName>
    <alternativeName>
        <fullName evidence="7">7,8-dihydroneopterin aldolase</fullName>
    </alternativeName>
</protein>
<dbReference type="GO" id="GO:0046656">
    <property type="term" value="P:folic acid biosynthetic process"/>
    <property type="evidence" value="ECO:0007669"/>
    <property type="project" value="UniProtKB-KW"/>
</dbReference>
<dbReference type="GO" id="GO:0004150">
    <property type="term" value="F:dihydroneopterin aldolase activity"/>
    <property type="evidence" value="ECO:0007669"/>
    <property type="project" value="UniProtKB-EC"/>
</dbReference>
<dbReference type="NCBIfam" id="TIGR00526">
    <property type="entry name" value="folB_dom"/>
    <property type="match status" value="1"/>
</dbReference>
<dbReference type="InterPro" id="IPR043133">
    <property type="entry name" value="GTP-CH-I_C/QueF"/>
</dbReference>
<evidence type="ECO:0000256" key="1">
    <source>
        <dbReference type="ARBA" id="ARBA00001353"/>
    </source>
</evidence>
<proteinExistence type="inferred from homology"/>
<reference evidence="9 10" key="1">
    <citation type="submission" date="2020-12" db="EMBL/GenBank/DDBJ databases">
        <title>FDA dAtabase for Regulatory Grade micrObial Sequences (FDA-ARGOS): Supporting development and validation of Infectious Disease Dx tests.</title>
        <authorList>
            <person name="Nelson B."/>
            <person name="Plummer A."/>
            <person name="Tallon L."/>
            <person name="Sadzewicz L."/>
            <person name="Zhao X."/>
            <person name="Boylan J."/>
            <person name="Ott S."/>
            <person name="Bowen H."/>
            <person name="Vavikolanu K."/>
            <person name="Mehta A."/>
            <person name="Aluvathingal J."/>
            <person name="Nadendla S."/>
            <person name="Myers T."/>
            <person name="Yan Y."/>
            <person name="Sichtig H."/>
        </authorList>
    </citation>
    <scope>NUCLEOTIDE SEQUENCE [LARGE SCALE GENOMIC DNA]</scope>
    <source>
        <strain evidence="9 10">FDAARGOS_1049</strain>
    </source>
</reference>
<dbReference type="EMBL" id="CP066076">
    <property type="protein sequence ID" value="QQC67668.1"/>
    <property type="molecule type" value="Genomic_DNA"/>
</dbReference>
<keyword evidence="5" id="KW-0289">Folate biosynthesis</keyword>
<dbReference type="GO" id="GO:0005737">
    <property type="term" value="C:cytoplasm"/>
    <property type="evidence" value="ECO:0007669"/>
    <property type="project" value="TreeGrafter"/>
</dbReference>
<dbReference type="Proteomes" id="UP000595610">
    <property type="component" value="Chromosome 2"/>
</dbReference>
<name>A0A7T4TCK2_9BURK</name>
<comment type="catalytic activity">
    <reaction evidence="1">
        <text>7,8-dihydroneopterin = 6-hydroxymethyl-7,8-dihydropterin + glycolaldehyde</text>
        <dbReference type="Rhea" id="RHEA:10540"/>
        <dbReference type="ChEBI" id="CHEBI:17001"/>
        <dbReference type="ChEBI" id="CHEBI:17071"/>
        <dbReference type="ChEBI" id="CHEBI:44841"/>
        <dbReference type="EC" id="4.1.2.25"/>
    </reaction>
</comment>
<dbReference type="AlphaFoldDB" id="A0A7T4TCK2"/>
<accession>A0A7T4TCK2</accession>
<evidence type="ECO:0000256" key="7">
    <source>
        <dbReference type="ARBA" id="ARBA00032903"/>
    </source>
</evidence>
<dbReference type="PANTHER" id="PTHR42844:SF1">
    <property type="entry name" value="DIHYDRONEOPTERIN ALDOLASE 1-RELATED"/>
    <property type="match status" value="1"/>
</dbReference>
<organism evidence="9 10">
    <name type="scientific">Paraburkholderia ginsengisoli</name>
    <dbReference type="NCBI Taxonomy" id="311231"/>
    <lineage>
        <taxon>Bacteria</taxon>
        <taxon>Pseudomonadati</taxon>
        <taxon>Pseudomonadota</taxon>
        <taxon>Betaproteobacteria</taxon>
        <taxon>Burkholderiales</taxon>
        <taxon>Burkholderiaceae</taxon>
        <taxon>Paraburkholderia</taxon>
    </lineage>
</organism>
<evidence type="ECO:0000259" key="8">
    <source>
        <dbReference type="SMART" id="SM00905"/>
    </source>
</evidence>
<keyword evidence="6" id="KW-0456">Lyase</keyword>
<evidence type="ECO:0000313" key="9">
    <source>
        <dbReference type="EMBL" id="QQC67668.1"/>
    </source>
</evidence>
<dbReference type="KEGG" id="pgis:I6I06_22490"/>
<dbReference type="SMART" id="SM00905">
    <property type="entry name" value="FolB"/>
    <property type="match status" value="1"/>
</dbReference>
<evidence type="ECO:0000313" key="10">
    <source>
        <dbReference type="Proteomes" id="UP000595610"/>
    </source>
</evidence>